<name>A0ABT8SJI5_9CAUL</name>
<keyword evidence="1" id="KW-0472">Membrane</keyword>
<evidence type="ECO:0000313" key="3">
    <source>
        <dbReference type="EMBL" id="MDO1558541.1"/>
    </source>
</evidence>
<dbReference type="RefSeq" id="WP_302108950.1">
    <property type="nucleotide sequence ID" value="NZ_JAUKTR010000001.1"/>
</dbReference>
<evidence type="ECO:0000313" key="4">
    <source>
        <dbReference type="Proteomes" id="UP001169063"/>
    </source>
</evidence>
<keyword evidence="2" id="KW-0732">Signal</keyword>
<gene>
    <name evidence="3" type="ORF">Q0812_03755</name>
</gene>
<protein>
    <recommendedName>
        <fullName evidence="5">DUF4829 domain-containing protein</fullName>
    </recommendedName>
</protein>
<feature type="transmembrane region" description="Helical" evidence="1">
    <location>
        <begin position="177"/>
        <end position="195"/>
    </location>
</feature>
<comment type="caution">
    <text evidence="3">The sequence shown here is derived from an EMBL/GenBank/DDBJ whole genome shotgun (WGS) entry which is preliminary data.</text>
</comment>
<evidence type="ECO:0000256" key="2">
    <source>
        <dbReference type="SAM" id="SignalP"/>
    </source>
</evidence>
<evidence type="ECO:0000256" key="1">
    <source>
        <dbReference type="SAM" id="Phobius"/>
    </source>
</evidence>
<keyword evidence="1" id="KW-1133">Transmembrane helix</keyword>
<feature type="chain" id="PRO_5046627651" description="DUF4829 domain-containing protein" evidence="2">
    <location>
        <begin position="22"/>
        <end position="253"/>
    </location>
</feature>
<evidence type="ECO:0008006" key="5">
    <source>
        <dbReference type="Google" id="ProtNLM"/>
    </source>
</evidence>
<dbReference type="Proteomes" id="UP001169063">
    <property type="component" value="Unassembled WGS sequence"/>
</dbReference>
<feature type="signal peptide" evidence="2">
    <location>
        <begin position="1"/>
        <end position="21"/>
    </location>
</feature>
<organism evidence="3 4">
    <name type="scientific">Peiella sedimenti</name>
    <dbReference type="NCBI Taxonomy" id="3061083"/>
    <lineage>
        <taxon>Bacteria</taxon>
        <taxon>Pseudomonadati</taxon>
        <taxon>Pseudomonadota</taxon>
        <taxon>Alphaproteobacteria</taxon>
        <taxon>Caulobacterales</taxon>
        <taxon>Caulobacteraceae</taxon>
        <taxon>Peiella</taxon>
    </lineage>
</organism>
<dbReference type="EMBL" id="JAUKTR010000001">
    <property type="protein sequence ID" value="MDO1558541.1"/>
    <property type="molecule type" value="Genomic_DNA"/>
</dbReference>
<keyword evidence="4" id="KW-1185">Reference proteome</keyword>
<proteinExistence type="predicted"/>
<reference evidence="3" key="1">
    <citation type="submission" date="2023-07" db="EMBL/GenBank/DDBJ databases">
        <title>Brevundimonas soil sp. nov., isolated from the soil of chemical plant.</title>
        <authorList>
            <person name="Wu N."/>
        </authorList>
    </citation>
    <scope>NUCLEOTIDE SEQUENCE</scope>
    <source>
        <strain evidence="3">XZ-24</strain>
    </source>
</reference>
<keyword evidence="1" id="KW-0812">Transmembrane</keyword>
<feature type="transmembrane region" description="Helical" evidence="1">
    <location>
        <begin position="223"/>
        <end position="240"/>
    </location>
</feature>
<feature type="transmembrane region" description="Helical" evidence="1">
    <location>
        <begin position="148"/>
        <end position="170"/>
    </location>
</feature>
<dbReference type="PROSITE" id="PS51257">
    <property type="entry name" value="PROKAR_LIPOPROTEIN"/>
    <property type="match status" value="1"/>
</dbReference>
<sequence>MKWLWLIMSALLASCSMPSVDPERAEQTLQVYRWVRDGDAQALSSASTGALLRQLTPETLENLRSYTRPGEPQSSEVIGWSANVVDGGPSSYQVAQRLDYGETYVIVTVVMVQRRPGGEWFIDGVHLNQIDAAAAQSAGGFSLSGKRALHYVALAGAVAAPILCLVTAAVAGWRRRWAWMILSLFGVGQFALNWATGEWQIQAVYISVFGAGAFKGPGLADPWILYLSLPLPALLFWLLGKYRPKPAPTASAA</sequence>
<accession>A0ABT8SJI5</accession>